<dbReference type="Pfam" id="PF00593">
    <property type="entry name" value="TonB_dep_Rec_b-barrel"/>
    <property type="match status" value="1"/>
</dbReference>
<evidence type="ECO:0000256" key="3">
    <source>
        <dbReference type="ARBA" id="ARBA00022452"/>
    </source>
</evidence>
<gene>
    <name evidence="12" type="ORF">HHU12_21885</name>
</gene>
<dbReference type="Gene3D" id="2.40.170.20">
    <property type="entry name" value="TonB-dependent receptor, beta-barrel domain"/>
    <property type="match status" value="1"/>
</dbReference>
<keyword evidence="13" id="KW-1185">Reference proteome</keyword>
<dbReference type="InterPro" id="IPR008969">
    <property type="entry name" value="CarboxyPept-like_regulatory"/>
</dbReference>
<dbReference type="InterPro" id="IPR037066">
    <property type="entry name" value="Plug_dom_sf"/>
</dbReference>
<dbReference type="Pfam" id="PF13715">
    <property type="entry name" value="CarbopepD_reg_2"/>
    <property type="match status" value="1"/>
</dbReference>
<evidence type="ECO:0000256" key="4">
    <source>
        <dbReference type="ARBA" id="ARBA00022692"/>
    </source>
</evidence>
<comment type="caution">
    <text evidence="12">The sequence shown here is derived from an EMBL/GenBank/DDBJ whole genome shotgun (WGS) entry which is preliminary data.</text>
</comment>
<dbReference type="InterPro" id="IPR036942">
    <property type="entry name" value="Beta-barrel_TonB_sf"/>
</dbReference>
<dbReference type="Proteomes" id="UP000576082">
    <property type="component" value="Unassembled WGS sequence"/>
</dbReference>
<keyword evidence="6 8" id="KW-0472">Membrane</keyword>
<reference evidence="12 13" key="1">
    <citation type="submission" date="2020-04" db="EMBL/GenBank/DDBJ databases">
        <title>Flammeovirga sp. SR4, a novel species isolated from seawater.</title>
        <authorList>
            <person name="Wang X."/>
        </authorList>
    </citation>
    <scope>NUCLEOTIDE SEQUENCE [LARGE SCALE GENOMIC DNA]</scope>
    <source>
        <strain evidence="12 13">ATCC 23126</strain>
    </source>
</reference>
<dbReference type="InterPro" id="IPR012910">
    <property type="entry name" value="Plug_dom"/>
</dbReference>
<keyword evidence="3 8" id="KW-1134">Transmembrane beta strand</keyword>
<evidence type="ECO:0000259" key="10">
    <source>
        <dbReference type="Pfam" id="PF00593"/>
    </source>
</evidence>
<keyword evidence="2 8" id="KW-0813">Transport</keyword>
<dbReference type="InterPro" id="IPR000531">
    <property type="entry name" value="Beta-barrel_TonB"/>
</dbReference>
<dbReference type="SUPFAM" id="SSF56935">
    <property type="entry name" value="Porins"/>
    <property type="match status" value="1"/>
</dbReference>
<keyword evidence="7 8" id="KW-0998">Cell outer membrane</keyword>
<dbReference type="RefSeq" id="WP_169658875.1">
    <property type="nucleotide sequence ID" value="NZ_JABANE010000070.1"/>
</dbReference>
<keyword evidence="5 9" id="KW-0798">TonB box</keyword>
<evidence type="ECO:0000256" key="2">
    <source>
        <dbReference type="ARBA" id="ARBA00022448"/>
    </source>
</evidence>
<dbReference type="InterPro" id="IPR039426">
    <property type="entry name" value="TonB-dep_rcpt-like"/>
</dbReference>
<keyword evidence="12" id="KW-0675">Receptor</keyword>
<name>A0A7X9RXR3_9BACT</name>
<evidence type="ECO:0000259" key="11">
    <source>
        <dbReference type="Pfam" id="PF07715"/>
    </source>
</evidence>
<dbReference type="EMBL" id="JABANE010000070">
    <property type="protein sequence ID" value="NME70643.1"/>
    <property type="molecule type" value="Genomic_DNA"/>
</dbReference>
<dbReference type="PROSITE" id="PS52016">
    <property type="entry name" value="TONB_DEPENDENT_REC_3"/>
    <property type="match status" value="1"/>
</dbReference>
<dbReference type="AlphaFoldDB" id="A0A7X9RXR3"/>
<evidence type="ECO:0000256" key="8">
    <source>
        <dbReference type="PROSITE-ProRule" id="PRU01360"/>
    </source>
</evidence>
<dbReference type="Gene3D" id="2.60.40.1120">
    <property type="entry name" value="Carboxypeptidase-like, regulatory domain"/>
    <property type="match status" value="1"/>
</dbReference>
<evidence type="ECO:0000313" key="13">
    <source>
        <dbReference type="Proteomes" id="UP000576082"/>
    </source>
</evidence>
<dbReference type="NCBIfam" id="TIGR04057">
    <property type="entry name" value="SusC_RagA_signa"/>
    <property type="match status" value="1"/>
</dbReference>
<evidence type="ECO:0000256" key="9">
    <source>
        <dbReference type="RuleBase" id="RU003357"/>
    </source>
</evidence>
<dbReference type="Gene3D" id="2.170.130.10">
    <property type="entry name" value="TonB-dependent receptor, plug domain"/>
    <property type="match status" value="1"/>
</dbReference>
<evidence type="ECO:0000313" key="12">
    <source>
        <dbReference type="EMBL" id="NME70643.1"/>
    </source>
</evidence>
<evidence type="ECO:0000256" key="6">
    <source>
        <dbReference type="ARBA" id="ARBA00023136"/>
    </source>
</evidence>
<accession>A0A7X9RXR3</accession>
<dbReference type="NCBIfam" id="TIGR04056">
    <property type="entry name" value="OMP_RagA_SusC"/>
    <property type="match status" value="1"/>
</dbReference>
<comment type="similarity">
    <text evidence="8 9">Belongs to the TonB-dependent receptor family.</text>
</comment>
<dbReference type="GO" id="GO:0009279">
    <property type="term" value="C:cell outer membrane"/>
    <property type="evidence" value="ECO:0007669"/>
    <property type="project" value="UniProtKB-SubCell"/>
</dbReference>
<organism evidence="12 13">
    <name type="scientific">Flammeovirga aprica JL-4</name>
    <dbReference type="NCBI Taxonomy" id="694437"/>
    <lineage>
        <taxon>Bacteria</taxon>
        <taxon>Pseudomonadati</taxon>
        <taxon>Bacteroidota</taxon>
        <taxon>Cytophagia</taxon>
        <taxon>Cytophagales</taxon>
        <taxon>Flammeovirgaceae</taxon>
        <taxon>Flammeovirga</taxon>
    </lineage>
</organism>
<evidence type="ECO:0000256" key="7">
    <source>
        <dbReference type="ARBA" id="ARBA00023237"/>
    </source>
</evidence>
<proteinExistence type="inferred from homology"/>
<keyword evidence="4 8" id="KW-0812">Transmembrane</keyword>
<sequence length="1038" mass="115052">MKYTLNYSNLALLRMLRKVALISTFFCLILTESFAQERIIKGTIKDSTGPIPGVNITIQGTSKGTVTDFDGRYQLAVTDDAVLIVTYIGYKTEKFPVNELSSFDFVLEEETTQMEELVVIGYGTQSKKDVTGSVASVDNETLTVAVEPSAEMAMQGKVAGVSVSQSSGSPGSASTITIRGQGTIGDATPLYVVDGILTQNISFLNPADIEKMDVLKDASATAIYGSRGANGVIIITTKKGKEGGQVNVTFDGYAGVQQVGNYIPLTDAYQYAFLRNEAARNDGNAEKYSLEDLARFRQEGGTDWQKEIFSKPSEAAIQNYQLTASGGNEKSQFLMSLNYFDQQGIIAPSAYDRLSGRLNVKSQVSEKFAIGANLVMTQSTQNIIPQNNEYEDPIMHAVGSSPTDPVFHELYGQDPDYTYSTSSISDEFTNPVGRLSQSNDELVIDRYLTNIFAEYEPIQGLTFKTMFGMDRQYQERKIFNPKFIDKGNVKLTRETARLGIYQEKHFSYTWDNTLTYKRNFRNKHDITVLGGVSLYNEYHEFFNGGKSGMPNDEYLRYLDSGIATENDIAPANFAQDAGILSYLGRFIYSYDDRYLLTASFRMDGSSRLSKDYRWGTFPSFALAWKVSNEEFMKNVTFVKDLKVRGGWGQVANDKMPNNLGFYPTISTITTGLRYPVGNSGVIQDGASMVTGPTTNLVWETSEQVNVGVDAAFLNNRLTTTIDYYQKTTLDMLFQADVVGASGFTQNPWTNGASVRNSGIELVLGWSDETESGFSYSLSGNFSYNKNEVLSTGAKTPFNTATLWGQDILLTTKGESIGSFYMYETNGIYQQDPDEANGDVPLHDNVKAGDLIYVDQNNDGKINGEDRKVIGNSIPVYNYGLSANLGYKGFDLIIFLQGMGGHKIFNGIRFNSSKANSNYFASVFEGERWTGPGSTNEHPRVTGTQNNRQYSDYYLESGDFLRIRNVQLGYTIPAHVTKKMGINKIRVYVAGQNLYTFTKYTGFDPEIGQNLQGQTIDFSIDRGNYPVPRIYTAGVNIGF</sequence>
<dbReference type="Pfam" id="PF07715">
    <property type="entry name" value="Plug"/>
    <property type="match status" value="1"/>
</dbReference>
<protein>
    <submittedName>
        <fullName evidence="12">TonB-dependent receptor</fullName>
    </submittedName>
</protein>
<evidence type="ECO:0000256" key="5">
    <source>
        <dbReference type="ARBA" id="ARBA00023077"/>
    </source>
</evidence>
<feature type="domain" description="TonB-dependent receptor-like beta-barrel" evidence="10">
    <location>
        <begin position="446"/>
        <end position="825"/>
    </location>
</feature>
<feature type="domain" description="TonB-dependent receptor plug" evidence="11">
    <location>
        <begin position="127"/>
        <end position="232"/>
    </location>
</feature>
<comment type="subcellular location">
    <subcellularLocation>
        <location evidence="1 8">Cell outer membrane</location>
        <topology evidence="1 8">Multi-pass membrane protein</topology>
    </subcellularLocation>
</comment>
<dbReference type="SUPFAM" id="SSF49464">
    <property type="entry name" value="Carboxypeptidase regulatory domain-like"/>
    <property type="match status" value="1"/>
</dbReference>
<evidence type="ECO:0000256" key="1">
    <source>
        <dbReference type="ARBA" id="ARBA00004571"/>
    </source>
</evidence>
<dbReference type="InterPro" id="IPR023997">
    <property type="entry name" value="TonB-dep_OMP_SusC/RagA_CS"/>
</dbReference>
<dbReference type="InterPro" id="IPR023996">
    <property type="entry name" value="TonB-dep_OMP_SusC/RagA"/>
</dbReference>